<organism evidence="1 2">
    <name type="scientific">Lentilactobacillus parabuchneri</name>
    <dbReference type="NCBI Taxonomy" id="152331"/>
    <lineage>
        <taxon>Bacteria</taxon>
        <taxon>Bacillati</taxon>
        <taxon>Bacillota</taxon>
        <taxon>Bacilli</taxon>
        <taxon>Lactobacillales</taxon>
        <taxon>Lactobacillaceae</taxon>
        <taxon>Lentilactobacillus</taxon>
    </lineage>
</organism>
<comment type="caution">
    <text evidence="1">The sequence shown here is derived from an EMBL/GenBank/DDBJ whole genome shotgun (WGS) entry which is preliminary data.</text>
</comment>
<dbReference type="RefSeq" id="WP_343509620.1">
    <property type="nucleotide sequence ID" value="NZ_JBAPMB010000018.1"/>
</dbReference>
<accession>A0A844EEG2</accession>
<dbReference type="AlphaFoldDB" id="A0A844EEG2"/>
<evidence type="ECO:0000313" key="2">
    <source>
        <dbReference type="Proteomes" id="UP000491237"/>
    </source>
</evidence>
<proteinExistence type="predicted"/>
<sequence length="49" mass="6155">MHEYKAEDYHLILEGNFLFYHHDRYFFFWDDASIDLFQLIMEEIIIGMH</sequence>
<dbReference type="Proteomes" id="UP000491237">
    <property type="component" value="Unassembled WGS sequence"/>
</dbReference>
<reference evidence="1 2" key="1">
    <citation type="submission" date="2019-11" db="EMBL/GenBank/DDBJ databases">
        <title>Draft Genome Sequence of Plant Growth-Promoting Rhizosphere-Associated Bacteria.</title>
        <authorList>
            <person name="Vasilyev I.Y."/>
            <person name="Radchenko V."/>
            <person name="Ilnitskaya E.V."/>
        </authorList>
    </citation>
    <scope>NUCLEOTIDE SEQUENCE [LARGE SCALE GENOMIC DNA]</scope>
    <source>
        <strain evidence="1 2">VRA_07sq_f</strain>
    </source>
</reference>
<gene>
    <name evidence="1" type="ORF">GKC44_00265</name>
</gene>
<dbReference type="EMBL" id="WKKY01000002">
    <property type="protein sequence ID" value="MSE19719.1"/>
    <property type="molecule type" value="Genomic_DNA"/>
</dbReference>
<protein>
    <submittedName>
        <fullName evidence="1">Uncharacterized protein</fullName>
    </submittedName>
</protein>
<name>A0A844EEG2_9LACO</name>
<evidence type="ECO:0000313" key="1">
    <source>
        <dbReference type="EMBL" id="MSE19719.1"/>
    </source>
</evidence>